<dbReference type="EMBL" id="JACIEG010000004">
    <property type="protein sequence ID" value="MBB3969560.1"/>
    <property type="molecule type" value="Genomic_DNA"/>
</dbReference>
<feature type="compositionally biased region" description="Basic and acidic residues" evidence="1">
    <location>
        <begin position="285"/>
        <end position="306"/>
    </location>
</feature>
<dbReference type="EMBL" id="SNQG01000005">
    <property type="protein sequence ID" value="TEW64952.1"/>
    <property type="molecule type" value="Genomic_DNA"/>
</dbReference>
<feature type="compositionally biased region" description="Basic and acidic residues" evidence="1">
    <location>
        <begin position="188"/>
        <end position="200"/>
    </location>
</feature>
<dbReference type="AlphaFoldDB" id="A0A4Y8AAE8"/>
<evidence type="ECO:0000313" key="2">
    <source>
        <dbReference type="EMBL" id="MBB3969560.1"/>
    </source>
</evidence>
<dbReference type="RefSeq" id="WP_134337029.1">
    <property type="nucleotide sequence ID" value="NZ_BMCZ01000005.1"/>
</dbReference>
<feature type="compositionally biased region" description="Low complexity" evidence="1">
    <location>
        <begin position="148"/>
        <end position="157"/>
    </location>
</feature>
<dbReference type="Proteomes" id="UP000297248">
    <property type="component" value="Unassembled WGS sequence"/>
</dbReference>
<dbReference type="OrthoDB" id="853871at2"/>
<evidence type="ECO:0000256" key="1">
    <source>
        <dbReference type="SAM" id="MobiDB-lite"/>
    </source>
</evidence>
<accession>A0A4Y8AAE8</accession>
<reference evidence="3 4" key="1">
    <citation type="journal article" date="2016" name="Int. J. Syst. Evol. Microbiol.">
        <title>Proposal of Mucilaginibacter phyllosphaerae sp. nov. isolated from the phyllosphere of Galium album.</title>
        <authorList>
            <person name="Aydogan E.L."/>
            <person name="Busse H.J."/>
            <person name="Moser G."/>
            <person name="Muller C."/>
            <person name="Kampfer P."/>
            <person name="Glaeser S.P."/>
        </authorList>
    </citation>
    <scope>NUCLEOTIDE SEQUENCE [LARGE SCALE GENOMIC DNA]</scope>
    <source>
        <strain evidence="3 4">PP-F2FG21</strain>
    </source>
</reference>
<reference evidence="3" key="2">
    <citation type="submission" date="2019-03" db="EMBL/GenBank/DDBJ databases">
        <authorList>
            <person name="Yan Y.-Q."/>
            <person name="Du Z.-J."/>
        </authorList>
    </citation>
    <scope>NUCLEOTIDE SEQUENCE</scope>
    <source>
        <strain evidence="3">PP-F2FG21</strain>
    </source>
</reference>
<feature type="compositionally biased region" description="Low complexity" evidence="1">
    <location>
        <begin position="242"/>
        <end position="251"/>
    </location>
</feature>
<organism evidence="3 4">
    <name type="scientific">Mucilaginibacter phyllosphaerae</name>
    <dbReference type="NCBI Taxonomy" id="1812349"/>
    <lineage>
        <taxon>Bacteria</taxon>
        <taxon>Pseudomonadati</taxon>
        <taxon>Bacteroidota</taxon>
        <taxon>Sphingobacteriia</taxon>
        <taxon>Sphingobacteriales</taxon>
        <taxon>Sphingobacteriaceae</taxon>
        <taxon>Mucilaginibacter</taxon>
    </lineage>
</organism>
<comment type="caution">
    <text evidence="3">The sequence shown here is derived from an EMBL/GenBank/DDBJ whole genome shotgun (WGS) entry which is preliminary data.</text>
</comment>
<evidence type="ECO:0000313" key="5">
    <source>
        <dbReference type="Proteomes" id="UP000583101"/>
    </source>
</evidence>
<evidence type="ECO:0000313" key="4">
    <source>
        <dbReference type="Proteomes" id="UP000297248"/>
    </source>
</evidence>
<gene>
    <name evidence="3" type="ORF">E2R65_13585</name>
    <name evidence="2" type="ORF">GGR35_002173</name>
</gene>
<feature type="compositionally biased region" description="Basic and acidic residues" evidence="1">
    <location>
        <begin position="131"/>
        <end position="146"/>
    </location>
</feature>
<dbReference type="Proteomes" id="UP000583101">
    <property type="component" value="Unassembled WGS sequence"/>
</dbReference>
<sequence length="335" mass="37066">MTFEEFFNKKRIDLVALKAAEPGLYAEFEKHFAQMGEKSFDHTKKYWFNKLRLLYHLAPGLKPEKMRQENQLAEQTIVETLTEAIPAPTTGFKPRFKPGMLSKPASATSDVQKPAPEHSATATPEVNEAATIKDQDPPFEQAKEAMQDAADATPRTTDTVEAKTEPLAAKPGFKTRFNMKMTKGDAPQTKEFEKEPKPESETQVPESAGKPDVPKPGFKPRFNMKTMAPKAIEAEDTEPETKPATETIEPAAEPEKTAPKPAGFKPRFNMKTMAPKAADSIAENTEDKEHPVKEKPEDITAAKPPEEAPASPKIGFKPRFNAKATKAQPPEAPEE</sequence>
<proteinExistence type="predicted"/>
<feature type="region of interest" description="Disordered" evidence="1">
    <location>
        <begin position="177"/>
        <end position="335"/>
    </location>
</feature>
<evidence type="ECO:0000313" key="3">
    <source>
        <dbReference type="EMBL" id="TEW64952.1"/>
    </source>
</evidence>
<name>A0A4Y8AAE8_9SPHI</name>
<protein>
    <submittedName>
        <fullName evidence="3">Uncharacterized protein</fullName>
    </submittedName>
</protein>
<keyword evidence="5" id="KW-1185">Reference proteome</keyword>
<reference evidence="2 5" key="3">
    <citation type="submission" date="2020-08" db="EMBL/GenBank/DDBJ databases">
        <title>Genomic Encyclopedia of Type Strains, Phase IV (KMG-IV): sequencing the most valuable type-strain genomes for metagenomic binning, comparative biology and taxonomic classification.</title>
        <authorList>
            <person name="Goeker M."/>
        </authorList>
    </citation>
    <scope>NUCLEOTIDE SEQUENCE [LARGE SCALE GENOMIC DNA]</scope>
    <source>
        <strain evidence="2 5">DSM 100995</strain>
    </source>
</reference>
<feature type="region of interest" description="Disordered" evidence="1">
    <location>
        <begin position="89"/>
        <end position="165"/>
    </location>
</feature>